<organism evidence="2 3">
    <name type="scientific">Kitasatospora setae (strain ATCC 33774 / DSM 43861 / JCM 3304 / KCC A-0304 / NBRC 14216 / KM-6054)</name>
    <name type="common">Streptomyces setae</name>
    <dbReference type="NCBI Taxonomy" id="452652"/>
    <lineage>
        <taxon>Bacteria</taxon>
        <taxon>Bacillati</taxon>
        <taxon>Actinomycetota</taxon>
        <taxon>Actinomycetes</taxon>
        <taxon>Kitasatosporales</taxon>
        <taxon>Streptomycetaceae</taxon>
        <taxon>Kitasatospora</taxon>
    </lineage>
</organism>
<dbReference type="SUPFAM" id="SSF50800">
    <property type="entry name" value="PK beta-barrel domain-like"/>
    <property type="match status" value="1"/>
</dbReference>
<dbReference type="Proteomes" id="UP000007076">
    <property type="component" value="Chromosome"/>
</dbReference>
<dbReference type="InterPro" id="IPR005303">
    <property type="entry name" value="MOCOS_middle"/>
</dbReference>
<name>E4N068_KITSK</name>
<dbReference type="GO" id="GO:0030151">
    <property type="term" value="F:molybdenum ion binding"/>
    <property type="evidence" value="ECO:0007669"/>
    <property type="project" value="InterPro"/>
</dbReference>
<dbReference type="PATRIC" id="fig|452652.3.peg.5628"/>
<dbReference type="STRING" id="452652.KSE_56230"/>
<protein>
    <recommendedName>
        <fullName evidence="1">MOSC domain-containing protein</fullName>
    </recommendedName>
</protein>
<evidence type="ECO:0000259" key="1">
    <source>
        <dbReference type="PROSITE" id="PS51340"/>
    </source>
</evidence>
<accession>E4N068</accession>
<feature type="domain" description="MOSC" evidence="1">
    <location>
        <begin position="106"/>
        <end position="258"/>
    </location>
</feature>
<dbReference type="eggNOG" id="COG3217">
    <property type="taxonomic scope" value="Bacteria"/>
</dbReference>
<dbReference type="KEGG" id="ksk:KSE_56230"/>
<dbReference type="EMBL" id="AP010968">
    <property type="protein sequence ID" value="BAJ31396.1"/>
    <property type="molecule type" value="Genomic_DNA"/>
</dbReference>
<dbReference type="InterPro" id="IPR011037">
    <property type="entry name" value="Pyrv_Knase-like_insert_dom_sf"/>
</dbReference>
<dbReference type="Pfam" id="PF03473">
    <property type="entry name" value="MOSC"/>
    <property type="match status" value="1"/>
</dbReference>
<dbReference type="PROSITE" id="PS51340">
    <property type="entry name" value="MOSC"/>
    <property type="match status" value="1"/>
</dbReference>
<dbReference type="InterPro" id="IPR005302">
    <property type="entry name" value="MoCF_Sase_C"/>
</dbReference>
<dbReference type="Pfam" id="PF03476">
    <property type="entry name" value="MOSC_N"/>
    <property type="match status" value="1"/>
</dbReference>
<dbReference type="GO" id="GO:0030170">
    <property type="term" value="F:pyridoxal phosphate binding"/>
    <property type="evidence" value="ECO:0007669"/>
    <property type="project" value="InterPro"/>
</dbReference>
<evidence type="ECO:0000313" key="2">
    <source>
        <dbReference type="EMBL" id="BAJ31396.1"/>
    </source>
</evidence>
<dbReference type="AlphaFoldDB" id="E4N068"/>
<sequence>MIVTALHRHPVKSLLGETLTRARIDARGLDGDRRHALFDLTGRRIASAKEPRTWRRLLTLRAASTGGGVRITAPDGAVLDDAGLSALLGRPVRLIAERPPGAVLRRSVPEQVLAAGVGAEVDYTVQEFGSAAEPGSFFDFAPLHLVTTASLAGAPAARYRPNLVIGHDGRPYEENTWVGREISVGPTLRLRVIAPTPRCAVPTLAHGPLPADPEALRRIARENRVVPLPGMAPLPCVGAYAEVVVPGEVGTGDAVTLR</sequence>
<keyword evidence="3" id="KW-1185">Reference proteome</keyword>
<dbReference type="HOGENOM" id="CLU_028286_4_0_11"/>
<gene>
    <name evidence="2" type="ordered locus">KSE_56230</name>
</gene>
<proteinExistence type="predicted"/>
<evidence type="ECO:0000313" key="3">
    <source>
        <dbReference type="Proteomes" id="UP000007076"/>
    </source>
</evidence>
<dbReference type="RefSeq" id="WP_014138693.1">
    <property type="nucleotide sequence ID" value="NC_016109.1"/>
</dbReference>
<reference evidence="2 3" key="1">
    <citation type="journal article" date="2010" name="DNA Res.">
        <title>Genome sequence of Kitasatospora setae NBRC 14216T: an evolutionary snapshot of the family Streptomycetaceae.</title>
        <authorList>
            <person name="Ichikawa N."/>
            <person name="Oguchi A."/>
            <person name="Ikeda H."/>
            <person name="Ishikawa J."/>
            <person name="Kitani S."/>
            <person name="Watanabe Y."/>
            <person name="Nakamura S."/>
            <person name="Katano Y."/>
            <person name="Kishi E."/>
            <person name="Sasagawa M."/>
            <person name="Ankai A."/>
            <person name="Fukui S."/>
            <person name="Hashimoto Y."/>
            <person name="Kamata S."/>
            <person name="Otoguro M."/>
            <person name="Tanikawa S."/>
            <person name="Nihira T."/>
            <person name="Horinouchi S."/>
            <person name="Ohnishi Y."/>
            <person name="Hayakawa M."/>
            <person name="Kuzuyama T."/>
            <person name="Arisawa A."/>
            <person name="Nomoto F."/>
            <person name="Miura H."/>
            <person name="Takahashi Y."/>
            <person name="Fujita N."/>
        </authorList>
    </citation>
    <scope>NUCLEOTIDE SEQUENCE [LARGE SCALE GENOMIC DNA]</scope>
    <source>
        <strain evidence="3">ATCC 33774 / DSM 43861 / JCM 3304 / KCC A-0304 / NBRC 14216 / KM-6054</strain>
    </source>
</reference>
<dbReference type="GO" id="GO:0003824">
    <property type="term" value="F:catalytic activity"/>
    <property type="evidence" value="ECO:0007669"/>
    <property type="project" value="InterPro"/>
</dbReference>